<gene>
    <name evidence="2" type="ORF">JMJ56_21705</name>
</gene>
<evidence type="ECO:0000256" key="1">
    <source>
        <dbReference type="HAMAP-Rule" id="MF_00775"/>
    </source>
</evidence>
<dbReference type="RefSeq" id="WP_202833867.1">
    <property type="nucleotide sequence ID" value="NZ_JAETWB010000015.1"/>
</dbReference>
<accession>A0ABS1U7L4</accession>
<dbReference type="PANTHER" id="PTHR37315:SF1">
    <property type="entry name" value="UPF0311 PROTEIN BLR7842"/>
    <property type="match status" value="1"/>
</dbReference>
<dbReference type="Pfam" id="PF11578">
    <property type="entry name" value="DUF3237"/>
    <property type="match status" value="1"/>
</dbReference>
<comment type="caution">
    <text evidence="2">The sequence shown here is derived from an EMBL/GenBank/DDBJ whole genome shotgun (WGS) entry which is preliminary data.</text>
</comment>
<evidence type="ECO:0000313" key="2">
    <source>
        <dbReference type="EMBL" id="MBL6080638.1"/>
    </source>
</evidence>
<proteinExistence type="inferred from homology"/>
<name>A0ABS1U7L4_9PROT</name>
<dbReference type="PANTHER" id="PTHR37315">
    <property type="entry name" value="UPF0311 PROTEIN BLR7842"/>
    <property type="match status" value="1"/>
</dbReference>
<dbReference type="HAMAP" id="MF_00775">
    <property type="entry name" value="UPF0311"/>
    <property type="match status" value="1"/>
</dbReference>
<keyword evidence="3" id="KW-1185">Reference proteome</keyword>
<dbReference type="Gene3D" id="2.40.160.20">
    <property type="match status" value="1"/>
</dbReference>
<dbReference type="EMBL" id="JAETWB010000015">
    <property type="protein sequence ID" value="MBL6080638.1"/>
    <property type="molecule type" value="Genomic_DNA"/>
</dbReference>
<protein>
    <recommendedName>
        <fullName evidence="1">UPF0311 protein JMJ56_21705</fullName>
    </recommendedName>
</protein>
<dbReference type="InterPro" id="IPR020915">
    <property type="entry name" value="UPF0311"/>
</dbReference>
<comment type="similarity">
    <text evidence="1">Belongs to the UPF0311 family.</text>
</comment>
<organism evidence="2 3">
    <name type="scientific">Belnapia arida</name>
    <dbReference type="NCBI Taxonomy" id="2804533"/>
    <lineage>
        <taxon>Bacteria</taxon>
        <taxon>Pseudomonadati</taxon>
        <taxon>Pseudomonadota</taxon>
        <taxon>Alphaproteobacteria</taxon>
        <taxon>Acetobacterales</taxon>
        <taxon>Roseomonadaceae</taxon>
        <taxon>Belnapia</taxon>
    </lineage>
</organism>
<reference evidence="2 3" key="1">
    <citation type="submission" date="2021-01" db="EMBL/GenBank/DDBJ databases">
        <title>Belnapia mucosa sp. nov. and Belnapia arida sp. nov., isolated from the Tabernas Desert (Almeria, Spain).</title>
        <authorList>
            <person name="Molina-Menor E."/>
            <person name="Vidal-Verdu A."/>
            <person name="Calonge A."/>
            <person name="Satari L."/>
            <person name="Pereto J."/>
            <person name="Porcar M."/>
        </authorList>
    </citation>
    <scope>NUCLEOTIDE SEQUENCE [LARGE SCALE GENOMIC DNA]</scope>
    <source>
        <strain evidence="2 3">T18</strain>
    </source>
</reference>
<evidence type="ECO:0000313" key="3">
    <source>
        <dbReference type="Proteomes" id="UP000660885"/>
    </source>
</evidence>
<sequence length="150" mass="16754">MELKHEFMLSARLEPPLAFGAGLRGDRIFFHAFDGRVEGERLHGTLLPGGGDWLIAHPSGWGILDVRTQIRTDDGALIYAHYPGLIEMNTAFAAAFANGTATRFEDQYFRTTPRMETGDPRYAWVNHSLFVGEGRVIEGLGVEYRVSRVT</sequence>
<dbReference type="Proteomes" id="UP000660885">
    <property type="component" value="Unassembled WGS sequence"/>
</dbReference>